<sequence>MKLYLNHDMVIDRQPVVGQSAELDQLYTFSSKPSSPGERFPDILVRFQAVSRTQPCIAYQYCKLNSKEKLSTVRQYINHFFKNYFDDGFIFLSKTKEILRSKERCLTLFDIFPKVPSIYNKRKEKEVPNDAFMYHDVQYKKIQYEYDGKKEPIMCACVVFLYEASKVSHWAPEVLHEDLSANTIEGFCFIPTDIMSWKDKIIDLSCRDLYGNSCFELLLKQTTKDLEFIIYKLQVDCVEDLLRFQLTWCSIINENKPLSKYLSKHLTKLDFDLNLGQSLLHIAVRMKDNDVIDSIISKGASLEFRDITGFLPFHIACRCGYKDIEKLYFNGMEDSDLCRGIQLAIKYRYFHICSSIHHLNRSLKVDEQTFAAILEVLDKELRDVSHDKGVEKDYKVWENMAKHLLLLVAKDKITLNSYFLIRKDAQAINLHAVDVYGHSILHYTVNLTESTIDMLLTHISSVQEVETRLKRGLKRWNDKSDYRAWLRKVTLTDFRKSHCSENPSTKSSKPGSAFKFQTKIHSWDPEQQSHDIEQRIGKKSAVKCIKCNKYVAHKKKKYVRLAGKHICIRNCILTKPGDDGRRRMKVKPFFFHSFDYSENVSPLIQAARAGQTYLIKRLNKYDHSYKGLRDSQNRSLLDFAVDQNSVVLLKTLFEITPVIQHGLLHRILMQKSRSRKDTNRKSLIEFLLSKGYSPEEIPEALEVTHDIGSCAWRADDRKPRCSRDCHLKAYTSLEVSVRNNEEEIFKLLLDFTANLQQNFLLNLLAYNGNVWMIESFLKKRTKLASLKEKEVDIEKSEYFEIGHVLDIACCSKKLSTVLIQSLVKVTPDIFINAYVTDPEEYSVQSRPDIEWNMLYEMTTLGKLMSKDHPLAKSKEGKERIENAACFLIDSGIQLDDLVNEDETTSPVHGVCEAFMCAMENGYYRAAVSLLEEGGDVVWDCAMNINKCKIQNKFNRYSYPRLSRLPDPTRIAENERRFRHKKKFLSPFHYSKSEAEQFQRFLNTKRDFLKYHILLACQENVPETVLRELLRAGREFFDSVGYSVPDINLDEIHDDRYNEVCTITDPICRILVCVCEIISAYSLFKKRYDVLRIFKLAPVMYSYVHLLERNIFFEPINRGRGSLILQRCADLAYRKCKNRKLKNILMCENTNLLHVVSSGDSVDIVKTILKAETPIDIDSIADNGLRPIDVAAACGSWNVYKLLCDNGALVSGQTLVACCATENFLVVDVLKI</sequence>
<evidence type="ECO:0000256" key="3">
    <source>
        <dbReference type="PROSITE-ProRule" id="PRU00023"/>
    </source>
</evidence>
<keyword evidence="5" id="KW-1185">Reference proteome</keyword>
<reference evidence="4 5" key="1">
    <citation type="submission" date="2022-12" db="EMBL/GenBank/DDBJ databases">
        <title>Chromosome-level genome of Tegillarca granosa.</title>
        <authorList>
            <person name="Kim J."/>
        </authorList>
    </citation>
    <scope>NUCLEOTIDE SEQUENCE [LARGE SCALE GENOMIC DNA]</scope>
    <source>
        <strain evidence="4">Teg-2019</strain>
        <tissue evidence="4">Adductor muscle</tissue>
    </source>
</reference>
<accession>A0ABQ9EJB6</accession>
<gene>
    <name evidence="4" type="ORF">KUTeg_015909</name>
</gene>
<dbReference type="EMBL" id="JARBDR010000813">
    <property type="protein sequence ID" value="KAJ8305364.1"/>
    <property type="molecule type" value="Genomic_DNA"/>
</dbReference>
<dbReference type="PANTHER" id="PTHR24123:SF33">
    <property type="entry name" value="PROTEIN HOS4"/>
    <property type="match status" value="1"/>
</dbReference>
<dbReference type="Gene3D" id="1.25.40.20">
    <property type="entry name" value="Ankyrin repeat-containing domain"/>
    <property type="match status" value="3"/>
</dbReference>
<dbReference type="Proteomes" id="UP001217089">
    <property type="component" value="Unassembled WGS sequence"/>
</dbReference>
<proteinExistence type="predicted"/>
<dbReference type="InterPro" id="IPR002110">
    <property type="entry name" value="Ankyrin_rpt"/>
</dbReference>
<evidence type="ECO:0000256" key="1">
    <source>
        <dbReference type="ARBA" id="ARBA00022737"/>
    </source>
</evidence>
<feature type="repeat" description="ANK" evidence="3">
    <location>
        <begin position="275"/>
        <end position="307"/>
    </location>
</feature>
<dbReference type="SUPFAM" id="SSF48403">
    <property type="entry name" value="Ankyrin repeat"/>
    <property type="match status" value="1"/>
</dbReference>
<dbReference type="PROSITE" id="PS50297">
    <property type="entry name" value="ANK_REP_REGION"/>
    <property type="match status" value="1"/>
</dbReference>
<dbReference type="SMART" id="SM00248">
    <property type="entry name" value="ANK"/>
    <property type="match status" value="9"/>
</dbReference>
<keyword evidence="1" id="KW-0677">Repeat</keyword>
<dbReference type="PANTHER" id="PTHR24123">
    <property type="entry name" value="ANKYRIN REPEAT-CONTAINING"/>
    <property type="match status" value="1"/>
</dbReference>
<dbReference type="InterPro" id="IPR051165">
    <property type="entry name" value="Multifunctional_ANK_Repeat"/>
</dbReference>
<dbReference type="PROSITE" id="PS50088">
    <property type="entry name" value="ANK_REPEAT"/>
    <property type="match status" value="1"/>
</dbReference>
<keyword evidence="2 3" id="KW-0040">ANK repeat</keyword>
<organism evidence="4 5">
    <name type="scientific">Tegillarca granosa</name>
    <name type="common">Malaysian cockle</name>
    <name type="synonym">Anadara granosa</name>
    <dbReference type="NCBI Taxonomy" id="220873"/>
    <lineage>
        <taxon>Eukaryota</taxon>
        <taxon>Metazoa</taxon>
        <taxon>Spiralia</taxon>
        <taxon>Lophotrochozoa</taxon>
        <taxon>Mollusca</taxon>
        <taxon>Bivalvia</taxon>
        <taxon>Autobranchia</taxon>
        <taxon>Pteriomorphia</taxon>
        <taxon>Arcoida</taxon>
        <taxon>Arcoidea</taxon>
        <taxon>Arcidae</taxon>
        <taxon>Tegillarca</taxon>
    </lineage>
</organism>
<evidence type="ECO:0000313" key="4">
    <source>
        <dbReference type="EMBL" id="KAJ8305364.1"/>
    </source>
</evidence>
<evidence type="ECO:0000313" key="5">
    <source>
        <dbReference type="Proteomes" id="UP001217089"/>
    </source>
</evidence>
<comment type="caution">
    <text evidence="4">The sequence shown here is derived from an EMBL/GenBank/DDBJ whole genome shotgun (WGS) entry which is preliminary data.</text>
</comment>
<protein>
    <submittedName>
        <fullName evidence="4">Uncharacterized protein</fullName>
    </submittedName>
</protein>
<name>A0ABQ9EJB6_TEGGR</name>
<dbReference type="InterPro" id="IPR036770">
    <property type="entry name" value="Ankyrin_rpt-contain_sf"/>
</dbReference>
<evidence type="ECO:0000256" key="2">
    <source>
        <dbReference type="ARBA" id="ARBA00023043"/>
    </source>
</evidence>